<gene>
    <name evidence="2" type="ORF">L915_01921</name>
    <name evidence="3" type="ORF">L916_06813</name>
</gene>
<dbReference type="AlphaFoldDB" id="W2HIL3"/>
<reference evidence="3 4" key="2">
    <citation type="submission" date="2013-11" db="EMBL/GenBank/DDBJ databases">
        <title>The Genome Sequence of Phytophthora parasitica CJ05E6.</title>
        <authorList>
            <consortium name="The Broad Institute Genomics Platform"/>
            <person name="Russ C."/>
            <person name="Tyler B."/>
            <person name="Panabieres F."/>
            <person name="Shan W."/>
            <person name="Tripathy S."/>
            <person name="Grunwald N."/>
            <person name="Machado M."/>
            <person name="Johnson C.S."/>
            <person name="Arredondo F."/>
            <person name="Hong C."/>
            <person name="Coffey M."/>
            <person name="Young S.K."/>
            <person name="Zeng Q."/>
            <person name="Gargeya S."/>
            <person name="Fitzgerald M."/>
            <person name="Abouelleil A."/>
            <person name="Alvarado L."/>
            <person name="Chapman S.B."/>
            <person name="Gainer-Dewar J."/>
            <person name="Goldberg J."/>
            <person name="Griggs A."/>
            <person name="Gujja S."/>
            <person name="Hansen M."/>
            <person name="Howarth C."/>
            <person name="Imamovic A."/>
            <person name="Ireland A."/>
            <person name="Larimer J."/>
            <person name="McCowan C."/>
            <person name="Murphy C."/>
            <person name="Pearson M."/>
            <person name="Poon T.W."/>
            <person name="Priest M."/>
            <person name="Roberts A."/>
            <person name="Saif S."/>
            <person name="Shea T."/>
            <person name="Sykes S."/>
            <person name="Wortman J."/>
            <person name="Nusbaum C."/>
            <person name="Birren B."/>
        </authorList>
    </citation>
    <scope>NUCLEOTIDE SEQUENCE [LARGE SCALE GENOMIC DNA]</scope>
    <source>
        <strain evidence="3 4">CJ05E6</strain>
    </source>
</reference>
<evidence type="ECO:0000313" key="3">
    <source>
        <dbReference type="EMBL" id="ETL42376.1"/>
    </source>
</evidence>
<accession>W2HIL3</accession>
<evidence type="ECO:0000256" key="1">
    <source>
        <dbReference type="SAM" id="MobiDB-lite"/>
    </source>
</evidence>
<sequence>MRQGPSVCHRSVHGPVHAAASPGRRRWRAYSATSKRQENNDHRECFHLYGWLASHLVLKRTVSRPHRAVCKDGS</sequence>
<evidence type="ECO:0000313" key="4">
    <source>
        <dbReference type="Proteomes" id="UP000053864"/>
    </source>
</evidence>
<proteinExistence type="predicted"/>
<dbReference type="Proteomes" id="UP000053236">
    <property type="component" value="Unassembled WGS sequence"/>
</dbReference>
<feature type="region of interest" description="Disordered" evidence="1">
    <location>
        <begin position="1"/>
        <end position="35"/>
    </location>
</feature>
<reference evidence="2" key="1">
    <citation type="submission" date="2013-11" db="EMBL/GenBank/DDBJ databases">
        <title>The Genome Sequence of Phytophthora parasitica CJ02B3.</title>
        <authorList>
            <consortium name="The Broad Institute Genomics Platform"/>
            <person name="Russ C."/>
            <person name="Tyler B."/>
            <person name="Panabieres F."/>
            <person name="Shan W."/>
            <person name="Tripathy S."/>
            <person name="Grunwald N."/>
            <person name="Machado M."/>
            <person name="Johnson C.S."/>
            <person name="Arredondo F."/>
            <person name="Hong C."/>
            <person name="Coffey M."/>
            <person name="Young S.K."/>
            <person name="Zeng Q."/>
            <person name="Gargeya S."/>
            <person name="Fitzgerald M."/>
            <person name="Abouelleil A."/>
            <person name="Alvarado L."/>
            <person name="Chapman S.B."/>
            <person name="Gainer-Dewar J."/>
            <person name="Goldberg J."/>
            <person name="Griggs A."/>
            <person name="Gujja S."/>
            <person name="Hansen M."/>
            <person name="Howarth C."/>
            <person name="Imamovic A."/>
            <person name="Ireland A."/>
            <person name="Larimer J."/>
            <person name="McCowan C."/>
            <person name="Murphy C."/>
            <person name="Pearson M."/>
            <person name="Poon T.W."/>
            <person name="Priest M."/>
            <person name="Roberts A."/>
            <person name="Saif S."/>
            <person name="Shea T."/>
            <person name="Sykes S."/>
            <person name="Wortman J."/>
            <person name="Nusbaum C."/>
            <person name="Birren B."/>
        </authorList>
    </citation>
    <scope>NUCLEOTIDE SEQUENCE [LARGE SCALE GENOMIC DNA]</scope>
    <source>
        <strain evidence="2">CJ02B3</strain>
    </source>
</reference>
<organism evidence="2">
    <name type="scientific">Phytophthora nicotianae</name>
    <name type="common">Potato buckeye rot agent</name>
    <name type="synonym">Phytophthora parasitica</name>
    <dbReference type="NCBI Taxonomy" id="4792"/>
    <lineage>
        <taxon>Eukaryota</taxon>
        <taxon>Sar</taxon>
        <taxon>Stramenopiles</taxon>
        <taxon>Oomycota</taxon>
        <taxon>Peronosporomycetes</taxon>
        <taxon>Peronosporales</taxon>
        <taxon>Peronosporaceae</taxon>
        <taxon>Phytophthora</taxon>
    </lineage>
</organism>
<dbReference type="Proteomes" id="UP000053864">
    <property type="component" value="Unassembled WGS sequence"/>
</dbReference>
<dbReference type="EMBL" id="KI672325">
    <property type="protein sequence ID" value="ETL42376.1"/>
    <property type="molecule type" value="Genomic_DNA"/>
</dbReference>
<name>W2HIL3_PHYNI</name>
<evidence type="ECO:0000313" key="2">
    <source>
        <dbReference type="EMBL" id="ETK95127.1"/>
    </source>
</evidence>
<dbReference type="EMBL" id="KI684418">
    <property type="protein sequence ID" value="ETK95127.1"/>
    <property type="molecule type" value="Genomic_DNA"/>
</dbReference>
<protein>
    <submittedName>
        <fullName evidence="2">Uncharacterized protein</fullName>
    </submittedName>
</protein>